<gene>
    <name evidence="1" type="ORF">K469DRAFT_19713</name>
</gene>
<dbReference type="EMBL" id="ML994610">
    <property type="protein sequence ID" value="KAF2195834.1"/>
    <property type="molecule type" value="Genomic_DNA"/>
</dbReference>
<evidence type="ECO:0000313" key="1">
    <source>
        <dbReference type="EMBL" id="KAF2195834.1"/>
    </source>
</evidence>
<reference evidence="1" key="1">
    <citation type="journal article" date="2020" name="Stud. Mycol.">
        <title>101 Dothideomycetes genomes: a test case for predicting lifestyles and emergence of pathogens.</title>
        <authorList>
            <person name="Haridas S."/>
            <person name="Albert R."/>
            <person name="Binder M."/>
            <person name="Bloem J."/>
            <person name="Labutti K."/>
            <person name="Salamov A."/>
            <person name="Andreopoulos B."/>
            <person name="Baker S."/>
            <person name="Barry K."/>
            <person name="Bills G."/>
            <person name="Bluhm B."/>
            <person name="Cannon C."/>
            <person name="Castanera R."/>
            <person name="Culley D."/>
            <person name="Daum C."/>
            <person name="Ezra D."/>
            <person name="Gonzalez J."/>
            <person name="Henrissat B."/>
            <person name="Kuo A."/>
            <person name="Liang C."/>
            <person name="Lipzen A."/>
            <person name="Lutzoni F."/>
            <person name="Magnuson J."/>
            <person name="Mondo S."/>
            <person name="Nolan M."/>
            <person name="Ohm R."/>
            <person name="Pangilinan J."/>
            <person name="Park H.-J."/>
            <person name="Ramirez L."/>
            <person name="Alfaro M."/>
            <person name="Sun H."/>
            <person name="Tritt A."/>
            <person name="Yoshinaga Y."/>
            <person name="Zwiers L.-H."/>
            <person name="Turgeon B."/>
            <person name="Goodwin S."/>
            <person name="Spatafora J."/>
            <person name="Crous P."/>
            <person name="Grigoriev I."/>
        </authorList>
    </citation>
    <scope>NUCLEOTIDE SEQUENCE</scope>
    <source>
        <strain evidence="1">CBS 207.26</strain>
    </source>
</reference>
<dbReference type="Proteomes" id="UP000800200">
    <property type="component" value="Unassembled WGS sequence"/>
</dbReference>
<keyword evidence="2" id="KW-1185">Reference proteome</keyword>
<dbReference type="AlphaFoldDB" id="A0A6A6EWA1"/>
<protein>
    <submittedName>
        <fullName evidence="1">Uncharacterized protein</fullName>
    </submittedName>
</protein>
<name>A0A6A6EWA1_9PEZI</name>
<proteinExistence type="predicted"/>
<accession>A0A6A6EWA1</accession>
<sequence length="81" mass="9155">MCVCVCVCVCSIMAMHPRGMGRYNAPAIYILHSLFPPFQKPTMRPAHPPPNTMLNIGNKRDCTNLKELKIHPLPAYICQYP</sequence>
<organism evidence="1 2">
    <name type="scientific">Zopfia rhizophila CBS 207.26</name>
    <dbReference type="NCBI Taxonomy" id="1314779"/>
    <lineage>
        <taxon>Eukaryota</taxon>
        <taxon>Fungi</taxon>
        <taxon>Dikarya</taxon>
        <taxon>Ascomycota</taxon>
        <taxon>Pezizomycotina</taxon>
        <taxon>Dothideomycetes</taxon>
        <taxon>Dothideomycetes incertae sedis</taxon>
        <taxon>Zopfiaceae</taxon>
        <taxon>Zopfia</taxon>
    </lineage>
</organism>
<evidence type="ECO:0000313" key="2">
    <source>
        <dbReference type="Proteomes" id="UP000800200"/>
    </source>
</evidence>